<organism evidence="3 4">
    <name type="scientific">Desulfomicrobium apsheronum</name>
    <dbReference type="NCBI Taxonomy" id="52560"/>
    <lineage>
        <taxon>Bacteria</taxon>
        <taxon>Pseudomonadati</taxon>
        <taxon>Thermodesulfobacteriota</taxon>
        <taxon>Desulfovibrionia</taxon>
        <taxon>Desulfovibrionales</taxon>
        <taxon>Desulfomicrobiaceae</taxon>
        <taxon>Desulfomicrobium</taxon>
    </lineage>
</organism>
<dbReference type="GO" id="GO:0043908">
    <property type="term" value="F:Ser(Gly)-tRNA(Ala) hydrolase activity"/>
    <property type="evidence" value="ECO:0007669"/>
    <property type="project" value="UniProtKB-UniRule"/>
</dbReference>
<comment type="domain">
    <text evidence="2">A Gly-cisPro motif from one monomer fits into the active site of the other monomer to allow specific chiral rejection of L-amino acids.</text>
</comment>
<reference evidence="4" key="1">
    <citation type="submission" date="2016-10" db="EMBL/GenBank/DDBJ databases">
        <authorList>
            <person name="Varghese N."/>
            <person name="Submissions S."/>
        </authorList>
    </citation>
    <scope>NUCLEOTIDE SEQUENCE [LARGE SCALE GENOMIC DNA]</scope>
    <source>
        <strain evidence="4">DSM 5918</strain>
    </source>
</reference>
<comment type="catalytic activity">
    <reaction evidence="2">
        <text>a D-aminoacyl-tRNA + H2O = a tRNA + a D-alpha-amino acid + H(+)</text>
        <dbReference type="Rhea" id="RHEA:13953"/>
        <dbReference type="Rhea" id="RHEA-COMP:10123"/>
        <dbReference type="Rhea" id="RHEA-COMP:10124"/>
        <dbReference type="ChEBI" id="CHEBI:15377"/>
        <dbReference type="ChEBI" id="CHEBI:15378"/>
        <dbReference type="ChEBI" id="CHEBI:59871"/>
        <dbReference type="ChEBI" id="CHEBI:78442"/>
        <dbReference type="ChEBI" id="CHEBI:79333"/>
        <dbReference type="EC" id="3.1.1.96"/>
    </reaction>
</comment>
<dbReference type="Pfam" id="PF02580">
    <property type="entry name" value="Tyr_Deacylase"/>
    <property type="match status" value="1"/>
</dbReference>
<comment type="subunit">
    <text evidence="2">Homodimer.</text>
</comment>
<dbReference type="SUPFAM" id="SSF69500">
    <property type="entry name" value="DTD-like"/>
    <property type="match status" value="1"/>
</dbReference>
<evidence type="ECO:0000256" key="2">
    <source>
        <dbReference type="HAMAP-Rule" id="MF_00518"/>
    </source>
</evidence>
<dbReference type="STRING" id="52560.SAMN04488082_10792"/>
<dbReference type="EC" id="3.1.1.96" evidence="2"/>
<dbReference type="OrthoDB" id="9801395at2"/>
<feature type="short sequence motif" description="Gly-cisPro motif, important for rejection of L-amino acids" evidence="2">
    <location>
        <begin position="142"/>
        <end position="143"/>
    </location>
</feature>
<keyword evidence="2" id="KW-0378">Hydrolase</keyword>
<proteinExistence type="inferred from homology"/>
<keyword evidence="2" id="KW-0694">RNA-binding</keyword>
<dbReference type="GO" id="GO:0106026">
    <property type="term" value="F:Gly-tRNA(Ala) deacylase activity"/>
    <property type="evidence" value="ECO:0007669"/>
    <property type="project" value="UniProtKB-UniRule"/>
</dbReference>
<sequence length="153" mass="16539">MRAVLQRVRSACVRVQGRTLGEIGPGIVVLLGFGGNDDPDMAGGPVWNKFMQKLLGLRLFPDAGGPINASLADHGGGILVVSQFTLYADVKKGRRPSFSKAAQPEAALTLYRSFVADLRRQWPQVAEGEFGADMDVSLINWGPVTIWLDSDDL</sequence>
<evidence type="ECO:0000313" key="4">
    <source>
        <dbReference type="Proteomes" id="UP000198635"/>
    </source>
</evidence>
<dbReference type="Gene3D" id="3.50.80.10">
    <property type="entry name" value="D-tyrosyl-tRNA(Tyr) deacylase"/>
    <property type="match status" value="1"/>
</dbReference>
<dbReference type="FunFam" id="3.50.80.10:FF:000001">
    <property type="entry name" value="D-aminoacyl-tRNA deacylase"/>
    <property type="match status" value="1"/>
</dbReference>
<dbReference type="EMBL" id="FORX01000007">
    <property type="protein sequence ID" value="SFJ80080.1"/>
    <property type="molecule type" value="Genomic_DNA"/>
</dbReference>
<dbReference type="Proteomes" id="UP000198635">
    <property type="component" value="Unassembled WGS sequence"/>
</dbReference>
<gene>
    <name evidence="2" type="primary">dtd</name>
    <name evidence="3" type="ORF">SAMN04488082_10792</name>
</gene>
<comment type="catalytic activity">
    <reaction evidence="2">
        <text>glycyl-tRNA(Ala) + H2O = tRNA(Ala) + glycine + H(+)</text>
        <dbReference type="Rhea" id="RHEA:53744"/>
        <dbReference type="Rhea" id="RHEA-COMP:9657"/>
        <dbReference type="Rhea" id="RHEA-COMP:13640"/>
        <dbReference type="ChEBI" id="CHEBI:15377"/>
        <dbReference type="ChEBI" id="CHEBI:15378"/>
        <dbReference type="ChEBI" id="CHEBI:57305"/>
        <dbReference type="ChEBI" id="CHEBI:78442"/>
        <dbReference type="ChEBI" id="CHEBI:78522"/>
    </reaction>
</comment>
<keyword evidence="4" id="KW-1185">Reference proteome</keyword>
<dbReference type="InterPro" id="IPR003732">
    <property type="entry name" value="Daa-tRNA_deacyls_DTD"/>
</dbReference>
<accession>A0A1I3UAR2</accession>
<dbReference type="GO" id="GO:0051500">
    <property type="term" value="F:D-tyrosyl-tRNA(Tyr) deacylase activity"/>
    <property type="evidence" value="ECO:0007669"/>
    <property type="project" value="TreeGrafter"/>
</dbReference>
<dbReference type="HAMAP" id="MF_00518">
    <property type="entry name" value="Deacylase_Dtd"/>
    <property type="match status" value="1"/>
</dbReference>
<dbReference type="GO" id="GO:0000049">
    <property type="term" value="F:tRNA binding"/>
    <property type="evidence" value="ECO:0007669"/>
    <property type="project" value="UniProtKB-UniRule"/>
</dbReference>
<dbReference type="InterPro" id="IPR023509">
    <property type="entry name" value="DTD-like_sf"/>
</dbReference>
<dbReference type="GO" id="GO:0005737">
    <property type="term" value="C:cytoplasm"/>
    <property type="evidence" value="ECO:0007669"/>
    <property type="project" value="UniProtKB-SubCell"/>
</dbReference>
<name>A0A1I3UAR2_9BACT</name>
<evidence type="ECO:0000313" key="3">
    <source>
        <dbReference type="EMBL" id="SFJ80080.1"/>
    </source>
</evidence>
<dbReference type="RefSeq" id="WP_092374343.1">
    <property type="nucleotide sequence ID" value="NZ_FORX01000007.1"/>
</dbReference>
<keyword evidence="2" id="KW-0820">tRNA-binding</keyword>
<dbReference type="PANTHER" id="PTHR10472:SF5">
    <property type="entry name" value="D-AMINOACYL-TRNA DEACYLASE 1"/>
    <property type="match status" value="1"/>
</dbReference>
<keyword evidence="2" id="KW-0963">Cytoplasm</keyword>
<dbReference type="AlphaFoldDB" id="A0A1I3UAR2"/>
<dbReference type="NCBIfam" id="TIGR00256">
    <property type="entry name" value="D-aminoacyl-tRNA deacylase"/>
    <property type="match status" value="1"/>
</dbReference>
<dbReference type="GO" id="GO:0019478">
    <property type="term" value="P:D-amino acid catabolic process"/>
    <property type="evidence" value="ECO:0007669"/>
    <property type="project" value="UniProtKB-UniRule"/>
</dbReference>
<comment type="similarity">
    <text evidence="1 2">Belongs to the DTD family.</text>
</comment>
<protein>
    <recommendedName>
        <fullName evidence="2">D-aminoacyl-tRNA deacylase</fullName>
        <shortName evidence="2">DTD</shortName>
        <ecNumber evidence="2">3.1.1.96</ecNumber>
    </recommendedName>
    <alternativeName>
        <fullName evidence="2">Gly-tRNA(Ala) deacylase</fullName>
        <ecNumber evidence="2">3.1.1.-</ecNumber>
    </alternativeName>
</protein>
<dbReference type="PANTHER" id="PTHR10472">
    <property type="entry name" value="D-TYROSYL-TRNA TYR DEACYLASE"/>
    <property type="match status" value="1"/>
</dbReference>
<comment type="function">
    <text evidence="2">An aminoacyl-tRNA editing enzyme that deacylates mischarged D-aminoacyl-tRNAs. Also deacylates mischarged glycyl-tRNA(Ala), protecting cells against glycine mischarging by AlaRS. Acts via tRNA-based rather than protein-based catalysis; rejects L-amino acids rather than detecting D-amino acids in the active site. By recycling D-aminoacyl-tRNA to D-amino acids and free tRNA molecules, this enzyme counteracts the toxicity associated with the formation of D-aminoacyl-tRNA entities in vivo and helps enforce protein L-homochirality.</text>
</comment>
<dbReference type="EC" id="3.1.1.-" evidence="2"/>
<comment type="subcellular location">
    <subcellularLocation>
        <location evidence="2">Cytoplasm</location>
    </subcellularLocation>
</comment>
<evidence type="ECO:0000256" key="1">
    <source>
        <dbReference type="ARBA" id="ARBA00009673"/>
    </source>
</evidence>